<sequence>MRGRSHRFQSVDPHDDWVDGSWTVDCVCGVTFDDGEEMVNCDECGVWVHTRCSKYVKGEELFACDKCKNKNNRNSSHNDSEETEVAQLLVELPTKTVRLESSCNGHARRPVRLWTEIPMESRVHVQGIPGGEPGLFNGLSSVFTPELWKCTGYVPKKFNFQYKEFPCWDEKEGGDKKGEANNIENENPVDKGAGVLFSLSKESVLATPVAGLVGIKGRDEEGGFEKRVYSKETKKWEGEGVDLRSSQNGMKKERTLLRPVVIHSGKRKKEDLGTSRDRSGKKKARGSEKEADERKKGLPASRTVFRPTSDAKPLEFYEDRGPQSSKTDIQNMKNKNLPEDVHRESVSDGHLSLDDGVDKPKSELATNEHPLDTFSSDASRPDSSNVDGVEEEMAGHQVPSAIKNSPTIDNVSGSMLEHNDNKSITVKQEGKNMAEGDSMEASAKSVGRPLTEDVANVAPGVLDTEMLKDASVDVFRASALPNAEVKKEVDNENPRGNLNVQSSPEQNKSYDDIAKISKVNDVVASSLQSSDHKAHDAKRTSEAGSDCHTAKLHNVTGDPCQVKPELEGSDGEVQKSSVEFKHSGFAEEQTKLEGTSLNSPALTSQRKMVVSVGKSSSSTSNTAVVGKLSSSTYNTVVSKSSASENLKSADAQNSNLNSKQRVTSDSNANIKKDREVSDVVRDEDKHDVSRKAVREHSKSSVNSVSKVSSSSRISHATVSKRTMSDTKDSAPFSSSKSPPVQSVAITSGSGESAGSLQSQHVLHAQSKMSTSTLPLHGEKLNQSNFQQPPKVNHAPLTHPPAASNSPATLSDEELALLLHQELNSSPRVPRVPRVRHPGSLPQLSSPAATSMLIKRTSSSGGKDHSLVSRRKHKDTSRDGVRSREPDDEARKTDRAPSSPDLRRQDVEYAGDAYTRRGDIGDPTAVHSVKKNMPSASTTTANSGPSSSTEANDHNVSSVRNSPRNISDDDTGTNRGPIHRTLPGLINEIMSKGRRMTYEELCNAVLPHWPHLRKHNGERYAYSSHSQAVLDCLRNRHEWARLVDRGPKTNTSRKRRKLDADESEDNEYGNGGSEKELESKILESQREEFPKGKRKARKRRRLALQGRGIKDVRRRRKVDMPSDDDIGLFSNSSDEEGMFSEDEIHGGGAGPAESADSSSSSDESV</sequence>
<keyword evidence="2" id="KW-1185">Reference proteome</keyword>
<comment type="caution">
    <text evidence="1">The sequence shown here is derived from an EMBL/GenBank/DDBJ whole genome shotgun (WGS) entry which is preliminary data.</text>
</comment>
<proteinExistence type="predicted"/>
<evidence type="ECO:0000313" key="2">
    <source>
        <dbReference type="Proteomes" id="UP001164539"/>
    </source>
</evidence>
<organism evidence="1 2">
    <name type="scientific">Melia azedarach</name>
    <name type="common">Chinaberry tree</name>
    <dbReference type="NCBI Taxonomy" id="155640"/>
    <lineage>
        <taxon>Eukaryota</taxon>
        <taxon>Viridiplantae</taxon>
        <taxon>Streptophyta</taxon>
        <taxon>Embryophyta</taxon>
        <taxon>Tracheophyta</taxon>
        <taxon>Spermatophyta</taxon>
        <taxon>Magnoliopsida</taxon>
        <taxon>eudicotyledons</taxon>
        <taxon>Gunneridae</taxon>
        <taxon>Pentapetalae</taxon>
        <taxon>rosids</taxon>
        <taxon>malvids</taxon>
        <taxon>Sapindales</taxon>
        <taxon>Meliaceae</taxon>
        <taxon>Melia</taxon>
    </lineage>
</organism>
<name>A0ACC1XKM2_MELAZ</name>
<dbReference type="Proteomes" id="UP001164539">
    <property type="component" value="Chromosome 8"/>
</dbReference>
<protein>
    <submittedName>
        <fullName evidence="1">PHD finger protein</fullName>
    </submittedName>
</protein>
<dbReference type="EMBL" id="CM051401">
    <property type="protein sequence ID" value="KAJ4711785.1"/>
    <property type="molecule type" value="Genomic_DNA"/>
</dbReference>
<gene>
    <name evidence="1" type="ORF">OWV82_014139</name>
</gene>
<reference evidence="1 2" key="1">
    <citation type="journal article" date="2023" name="Science">
        <title>Complex scaffold remodeling in plant triterpene biosynthesis.</title>
        <authorList>
            <person name="De La Pena R."/>
            <person name="Hodgson H."/>
            <person name="Liu J.C."/>
            <person name="Stephenson M.J."/>
            <person name="Martin A.C."/>
            <person name="Owen C."/>
            <person name="Harkess A."/>
            <person name="Leebens-Mack J."/>
            <person name="Jimenez L.E."/>
            <person name="Osbourn A."/>
            <person name="Sattely E.S."/>
        </authorList>
    </citation>
    <scope>NUCLEOTIDE SEQUENCE [LARGE SCALE GENOMIC DNA]</scope>
    <source>
        <strain evidence="2">cv. JPN11</strain>
        <tissue evidence="1">Leaf</tissue>
    </source>
</reference>
<accession>A0ACC1XKM2</accession>
<evidence type="ECO:0000313" key="1">
    <source>
        <dbReference type="EMBL" id="KAJ4711785.1"/>
    </source>
</evidence>